<keyword evidence="3 5" id="KW-1133">Transmembrane helix</keyword>
<feature type="domain" description="Sodium/calcium exchanger membrane region" evidence="6">
    <location>
        <begin position="173"/>
        <end position="315"/>
    </location>
</feature>
<feature type="domain" description="Sodium/calcium exchanger membrane region" evidence="6">
    <location>
        <begin position="7"/>
        <end position="149"/>
    </location>
</feature>
<feature type="transmembrane region" description="Helical" evidence="5">
    <location>
        <begin position="173"/>
        <end position="195"/>
    </location>
</feature>
<dbReference type="Gene3D" id="1.20.1420.30">
    <property type="entry name" value="NCX, central ion-binding region"/>
    <property type="match status" value="1"/>
</dbReference>
<feature type="transmembrane region" description="Helical" evidence="5">
    <location>
        <begin position="38"/>
        <end position="63"/>
    </location>
</feature>
<dbReference type="InterPro" id="IPR044880">
    <property type="entry name" value="NCX_ion-bd_dom_sf"/>
</dbReference>
<dbReference type="PANTHER" id="PTHR10846">
    <property type="entry name" value="SODIUM/POTASSIUM/CALCIUM EXCHANGER"/>
    <property type="match status" value="1"/>
</dbReference>
<keyword evidence="4 5" id="KW-0472">Membrane</keyword>
<feature type="transmembrane region" description="Helical" evidence="5">
    <location>
        <begin position="270"/>
        <end position="290"/>
    </location>
</feature>
<dbReference type="InterPro" id="IPR004481">
    <property type="entry name" value="K/Na/Ca-exchanger"/>
</dbReference>
<keyword evidence="2 5" id="KW-0812">Transmembrane</keyword>
<evidence type="ECO:0000256" key="2">
    <source>
        <dbReference type="ARBA" id="ARBA00022692"/>
    </source>
</evidence>
<comment type="subcellular location">
    <subcellularLocation>
        <location evidence="1">Membrane</location>
        <topology evidence="1">Multi-pass membrane protein</topology>
    </subcellularLocation>
</comment>
<accession>A0A2U2N057</accession>
<feature type="transmembrane region" description="Helical" evidence="5">
    <location>
        <begin position="110"/>
        <end position="129"/>
    </location>
</feature>
<dbReference type="PANTHER" id="PTHR10846:SF8">
    <property type="entry name" value="INNER MEMBRANE PROTEIN YRBG"/>
    <property type="match status" value="1"/>
</dbReference>
<dbReference type="AlphaFoldDB" id="A0A2U2N057"/>
<comment type="caution">
    <text evidence="7">The sequence shown here is derived from an EMBL/GenBank/DDBJ whole genome shotgun (WGS) entry which is preliminary data.</text>
</comment>
<feature type="transmembrane region" description="Helical" evidence="5">
    <location>
        <begin position="6"/>
        <end position="26"/>
    </location>
</feature>
<sequence length="353" mass="35930">MSGVAWLALAFVAGLVLLVLGGEWLVRGASRLAARLGVPSLVIGLTVVAFGTSAPELAVTVGAAVSGGPAADLALGNVVGSNIFNVLFILGISALVTPLAVNLRMVRLEVPVMIAVSVLCLVLIANGHVGRAEGLLLVAGLVAYTVFTLVQSRAAASADDAAPTGTGAVWRQLLLIVGGLVVLVVGSRLLLHGAVGAARLIGVSETVIGLTIVAAGTSLPELTTSVLAGLRGERDIAVGNVVGSNIFNILGVLGLAAVIAPAGVIAPPAVIAFDGWVMLAVAALCLPVFFTGYRIERWEGGLFLLYYLAYSAWLILDATGHDALPAFSGVMLWGVLPLTVLTLVVSLRRRSTG</sequence>
<proteinExistence type="predicted"/>
<evidence type="ECO:0000256" key="3">
    <source>
        <dbReference type="ARBA" id="ARBA00022989"/>
    </source>
</evidence>
<dbReference type="RefSeq" id="WP_109678956.1">
    <property type="nucleotide sequence ID" value="NZ_CP086615.1"/>
</dbReference>
<dbReference type="Gene3D" id="6.10.280.80">
    <property type="entry name" value="NCX, peripheral helical region"/>
    <property type="match status" value="1"/>
</dbReference>
<name>A0A2U2N057_9GAMM</name>
<dbReference type="EMBL" id="QFFI01000017">
    <property type="protein sequence ID" value="PWG62566.1"/>
    <property type="molecule type" value="Genomic_DNA"/>
</dbReference>
<evidence type="ECO:0000256" key="1">
    <source>
        <dbReference type="ARBA" id="ARBA00004141"/>
    </source>
</evidence>
<dbReference type="Pfam" id="PF01699">
    <property type="entry name" value="Na_Ca_ex"/>
    <property type="match status" value="2"/>
</dbReference>
<evidence type="ECO:0000313" key="8">
    <source>
        <dbReference type="Proteomes" id="UP000245474"/>
    </source>
</evidence>
<dbReference type="GO" id="GO:0008273">
    <property type="term" value="F:calcium, potassium:sodium antiporter activity"/>
    <property type="evidence" value="ECO:0007669"/>
    <property type="project" value="TreeGrafter"/>
</dbReference>
<evidence type="ECO:0000259" key="6">
    <source>
        <dbReference type="Pfam" id="PF01699"/>
    </source>
</evidence>
<dbReference type="OrthoDB" id="9794225at2"/>
<dbReference type="InterPro" id="IPR004837">
    <property type="entry name" value="NaCa_Exmemb"/>
</dbReference>
<organism evidence="7 8">
    <name type="scientific">Sediminicurvatus halobius</name>
    <dbReference type="NCBI Taxonomy" id="2182432"/>
    <lineage>
        <taxon>Bacteria</taxon>
        <taxon>Pseudomonadati</taxon>
        <taxon>Pseudomonadota</taxon>
        <taxon>Gammaproteobacteria</taxon>
        <taxon>Chromatiales</taxon>
        <taxon>Ectothiorhodospiraceae</taxon>
        <taxon>Sediminicurvatus</taxon>
    </lineage>
</organism>
<keyword evidence="8" id="KW-1185">Reference proteome</keyword>
<evidence type="ECO:0000313" key="7">
    <source>
        <dbReference type="EMBL" id="PWG62566.1"/>
    </source>
</evidence>
<feature type="transmembrane region" description="Helical" evidence="5">
    <location>
        <begin position="326"/>
        <end position="347"/>
    </location>
</feature>
<feature type="transmembrane region" description="Helical" evidence="5">
    <location>
        <begin position="135"/>
        <end position="152"/>
    </location>
</feature>
<reference evidence="7 8" key="1">
    <citation type="submission" date="2018-05" db="EMBL/GenBank/DDBJ databases">
        <title>Spiribacter halobius sp. nov., a moderately halophilic bacterium isolated from marine solar saltern.</title>
        <authorList>
            <person name="Zheng W.-S."/>
            <person name="Lu D.-C."/>
            <person name="Du Z.-J."/>
        </authorList>
    </citation>
    <scope>NUCLEOTIDE SEQUENCE [LARGE SCALE GENOMIC DNA]</scope>
    <source>
        <strain evidence="7 8">E85</strain>
    </source>
</reference>
<dbReference type="GO" id="GO:0005262">
    <property type="term" value="F:calcium channel activity"/>
    <property type="evidence" value="ECO:0007669"/>
    <property type="project" value="TreeGrafter"/>
</dbReference>
<dbReference type="GO" id="GO:0005886">
    <property type="term" value="C:plasma membrane"/>
    <property type="evidence" value="ECO:0007669"/>
    <property type="project" value="TreeGrafter"/>
</dbReference>
<evidence type="ECO:0000256" key="5">
    <source>
        <dbReference type="SAM" id="Phobius"/>
    </source>
</evidence>
<feature type="transmembrane region" description="Helical" evidence="5">
    <location>
        <begin position="302"/>
        <end position="320"/>
    </location>
</feature>
<protein>
    <submittedName>
        <fullName evidence="7">Sodium:calcium antiporter</fullName>
    </submittedName>
</protein>
<dbReference type="NCBIfam" id="TIGR00367">
    <property type="entry name" value="calcium/sodium antiporter"/>
    <property type="match status" value="1"/>
</dbReference>
<evidence type="ECO:0000256" key="4">
    <source>
        <dbReference type="ARBA" id="ARBA00023136"/>
    </source>
</evidence>
<gene>
    <name evidence="7" type="ORF">DEM34_11480</name>
</gene>
<feature type="transmembrane region" description="Helical" evidence="5">
    <location>
        <begin position="207"/>
        <end position="230"/>
    </location>
</feature>
<dbReference type="GO" id="GO:0006874">
    <property type="term" value="P:intracellular calcium ion homeostasis"/>
    <property type="evidence" value="ECO:0007669"/>
    <property type="project" value="TreeGrafter"/>
</dbReference>
<feature type="transmembrane region" description="Helical" evidence="5">
    <location>
        <begin position="242"/>
        <end position="264"/>
    </location>
</feature>
<dbReference type="Proteomes" id="UP000245474">
    <property type="component" value="Unassembled WGS sequence"/>
</dbReference>
<feature type="transmembrane region" description="Helical" evidence="5">
    <location>
        <begin position="83"/>
        <end position="103"/>
    </location>
</feature>